<reference evidence="2 3" key="1">
    <citation type="submission" date="2019-05" db="EMBL/GenBank/DDBJ databases">
        <title>Draft genome sequence of Nonomuraea turkmeniaca DSM 43926.</title>
        <authorList>
            <person name="Saricaoglu S."/>
            <person name="Isik K."/>
        </authorList>
    </citation>
    <scope>NUCLEOTIDE SEQUENCE [LARGE SCALE GENOMIC DNA]</scope>
    <source>
        <strain evidence="2 3">DSM 43926</strain>
    </source>
</reference>
<evidence type="ECO:0000256" key="1">
    <source>
        <dbReference type="SAM" id="Phobius"/>
    </source>
</evidence>
<evidence type="ECO:0000313" key="2">
    <source>
        <dbReference type="EMBL" id="TMR11003.1"/>
    </source>
</evidence>
<evidence type="ECO:0000313" key="3">
    <source>
        <dbReference type="Proteomes" id="UP000309128"/>
    </source>
</evidence>
<dbReference type="Proteomes" id="UP000309128">
    <property type="component" value="Unassembled WGS sequence"/>
</dbReference>
<feature type="transmembrane region" description="Helical" evidence="1">
    <location>
        <begin position="126"/>
        <end position="154"/>
    </location>
</feature>
<sequence>MTDLFAPMWIVISLPLVVGAVTSGWAGFGWGVLAAALCGGVPAVIIFGGVRKGWFGDWHIGERSQRPKLVAVIVALVTVALGLLVVLGAPQVMVACVVIMLATLAVVGPITLRWKISFHTAVAGGSVVMLAWVLPAPVVVLAGGAVVVALIGWARAEIRDHTPAQALAGAIAGAAATAVTLTVML</sequence>
<dbReference type="AlphaFoldDB" id="A0A5S4F4B8"/>
<name>A0A5S4F4B8_9ACTN</name>
<keyword evidence="1" id="KW-1133">Transmembrane helix</keyword>
<feature type="transmembrane region" description="Helical" evidence="1">
    <location>
        <begin position="166"/>
        <end position="184"/>
    </location>
</feature>
<dbReference type="EMBL" id="VCKY01000170">
    <property type="protein sequence ID" value="TMR11003.1"/>
    <property type="molecule type" value="Genomic_DNA"/>
</dbReference>
<keyword evidence="1" id="KW-0812">Transmembrane</keyword>
<feature type="transmembrane region" description="Helical" evidence="1">
    <location>
        <begin position="69"/>
        <end position="86"/>
    </location>
</feature>
<feature type="transmembrane region" description="Helical" evidence="1">
    <location>
        <begin position="92"/>
        <end position="114"/>
    </location>
</feature>
<dbReference type="OrthoDB" id="4935320at2"/>
<evidence type="ECO:0008006" key="4">
    <source>
        <dbReference type="Google" id="ProtNLM"/>
    </source>
</evidence>
<keyword evidence="1" id="KW-0472">Membrane</keyword>
<accession>A0A5S4F4B8</accession>
<keyword evidence="3" id="KW-1185">Reference proteome</keyword>
<protein>
    <recommendedName>
        <fullName evidence="4">Phosphoesterase PA-phosphatase</fullName>
    </recommendedName>
</protein>
<gene>
    <name evidence="2" type="ORF">ETD86_37295</name>
</gene>
<proteinExistence type="predicted"/>
<feature type="transmembrane region" description="Helical" evidence="1">
    <location>
        <begin position="29"/>
        <end position="48"/>
    </location>
</feature>
<organism evidence="2 3">
    <name type="scientific">Nonomuraea turkmeniaca</name>
    <dbReference type="NCBI Taxonomy" id="103838"/>
    <lineage>
        <taxon>Bacteria</taxon>
        <taxon>Bacillati</taxon>
        <taxon>Actinomycetota</taxon>
        <taxon>Actinomycetes</taxon>
        <taxon>Streptosporangiales</taxon>
        <taxon>Streptosporangiaceae</taxon>
        <taxon>Nonomuraea</taxon>
    </lineage>
</organism>
<comment type="caution">
    <text evidence="2">The sequence shown here is derived from an EMBL/GenBank/DDBJ whole genome shotgun (WGS) entry which is preliminary data.</text>
</comment>